<dbReference type="EC" id="3.4.-.-" evidence="4"/>
<dbReference type="Gene3D" id="3.40.50.1820">
    <property type="entry name" value="alpha/beta hydrolase"/>
    <property type="match status" value="1"/>
</dbReference>
<dbReference type="SUPFAM" id="SSF53474">
    <property type="entry name" value="alpha/beta-Hydrolases"/>
    <property type="match status" value="1"/>
</dbReference>
<dbReference type="SUPFAM" id="SSF50993">
    <property type="entry name" value="Peptidase/esterase 'gauge' domain"/>
    <property type="match status" value="1"/>
</dbReference>
<feature type="signal peptide" evidence="2">
    <location>
        <begin position="1"/>
        <end position="25"/>
    </location>
</feature>
<gene>
    <name evidence="4" type="ORF">ACFOEN_10810</name>
</gene>
<organism evidence="4 5">
    <name type="scientific">Piscinibacterium candidicorallinum</name>
    <dbReference type="NCBI Taxonomy" id="1793872"/>
    <lineage>
        <taxon>Bacteria</taxon>
        <taxon>Pseudomonadati</taxon>
        <taxon>Pseudomonadota</taxon>
        <taxon>Betaproteobacteria</taxon>
        <taxon>Burkholderiales</taxon>
        <taxon>Piscinibacterium</taxon>
    </lineage>
</organism>
<dbReference type="RefSeq" id="WP_377303786.1">
    <property type="nucleotide sequence ID" value="NZ_CP180191.1"/>
</dbReference>
<dbReference type="GO" id="GO:0016787">
    <property type="term" value="F:hydrolase activity"/>
    <property type="evidence" value="ECO:0007669"/>
    <property type="project" value="UniProtKB-KW"/>
</dbReference>
<dbReference type="InterPro" id="IPR001375">
    <property type="entry name" value="Peptidase_S9_cat"/>
</dbReference>
<evidence type="ECO:0000313" key="5">
    <source>
        <dbReference type="Proteomes" id="UP001595556"/>
    </source>
</evidence>
<name>A0ABV7H664_9BURK</name>
<evidence type="ECO:0000256" key="1">
    <source>
        <dbReference type="ARBA" id="ARBA00022801"/>
    </source>
</evidence>
<keyword evidence="2" id="KW-0732">Signal</keyword>
<comment type="caution">
    <text evidence="4">The sequence shown here is derived from an EMBL/GenBank/DDBJ whole genome shotgun (WGS) entry which is preliminary data.</text>
</comment>
<keyword evidence="5" id="KW-1185">Reference proteome</keyword>
<dbReference type="InterPro" id="IPR029058">
    <property type="entry name" value="AB_hydrolase_fold"/>
</dbReference>
<dbReference type="Pfam" id="PF00326">
    <property type="entry name" value="Peptidase_S9"/>
    <property type="match status" value="1"/>
</dbReference>
<dbReference type="EMBL" id="JBHRTI010000004">
    <property type="protein sequence ID" value="MFC3148133.1"/>
    <property type="molecule type" value="Genomic_DNA"/>
</dbReference>
<dbReference type="PANTHER" id="PTHR42776:SF27">
    <property type="entry name" value="DIPEPTIDYL PEPTIDASE FAMILY MEMBER 6"/>
    <property type="match status" value="1"/>
</dbReference>
<protein>
    <submittedName>
        <fullName evidence="4">Alpha/beta hydrolase family protein</fullName>
        <ecNumber evidence="4">3.4.-.-</ecNumber>
    </submittedName>
</protein>
<dbReference type="PANTHER" id="PTHR42776">
    <property type="entry name" value="SERINE PEPTIDASE S9 FAMILY MEMBER"/>
    <property type="match status" value="1"/>
</dbReference>
<feature type="chain" id="PRO_5045337150" evidence="2">
    <location>
        <begin position="26"/>
        <end position="653"/>
    </location>
</feature>
<reference evidence="5" key="1">
    <citation type="journal article" date="2019" name="Int. J. Syst. Evol. Microbiol.">
        <title>The Global Catalogue of Microorganisms (GCM) 10K type strain sequencing project: providing services to taxonomists for standard genome sequencing and annotation.</title>
        <authorList>
            <consortium name="The Broad Institute Genomics Platform"/>
            <consortium name="The Broad Institute Genome Sequencing Center for Infectious Disease"/>
            <person name="Wu L."/>
            <person name="Ma J."/>
        </authorList>
    </citation>
    <scope>NUCLEOTIDE SEQUENCE [LARGE SCALE GENOMIC DNA]</scope>
    <source>
        <strain evidence="5">KCTC 52168</strain>
    </source>
</reference>
<keyword evidence="1 4" id="KW-0378">Hydrolase</keyword>
<feature type="domain" description="Peptidase S9 prolyl oligopeptidase catalytic" evidence="3">
    <location>
        <begin position="439"/>
        <end position="651"/>
    </location>
</feature>
<accession>A0ABV7H664</accession>
<evidence type="ECO:0000313" key="4">
    <source>
        <dbReference type="EMBL" id="MFC3148133.1"/>
    </source>
</evidence>
<sequence>MRPSSLPAFLHLILVLLLVWGTAQAQPAPAPAAAQPPSLQALFREPALKSATLSPTGAHVALVLGESAESDRLVVIDLASMKPTLSLLSEGSYLSYVNWVNERRIVYIMNPPITAASDMQLSGKVAAIDFDGSNRRDNFQRAYVQALLARPGPRPNEIFGTVDVSTGRGDTDYTDLFAVDTVTGHRRDIDTPRRSTDWVFDSTGDILAATRRDGTDTVVMVRTPGGAWRDVHRNGLLNENAIYPRHITPTGELIVVSNVGREHFGLFTFDIASGKLADKPILSSDRFDVGASFVESRGELVGVHYVAERPTTLWLKPELQQLQARVDAALPGLINRLHVPRTPTTDFMLVSSSSSTQPDQWFVLDAKTGKITARLGNALPEVSARALAPTRLMQFKARDGMNIPVWLTLPRELPAGGPPPLVVLVHGGPWVRGSTGDWDSEVQFLASRGYAVLQPEFRGSAGFGRKHFAAGVKQWGLAMQADLQDAARWAAEQGHADGKRVCIAGASYGGYAALMGVATQGDTFRCAVSWVGPTDLPYMFVKGVGDTSEVARRFGLPRLLGDPKADAEQLRRTSPVNLAGQIKRPVLLAYGKHDWRVPLEHGERMRDALERAGNPAQWIMYMDEGHGWSKAANRIDFWTKVERFLDVNLKNAR</sequence>
<evidence type="ECO:0000256" key="2">
    <source>
        <dbReference type="SAM" id="SignalP"/>
    </source>
</evidence>
<proteinExistence type="predicted"/>
<dbReference type="Proteomes" id="UP001595556">
    <property type="component" value="Unassembled WGS sequence"/>
</dbReference>
<evidence type="ECO:0000259" key="3">
    <source>
        <dbReference type="Pfam" id="PF00326"/>
    </source>
</evidence>